<evidence type="ECO:0000256" key="1">
    <source>
        <dbReference type="SAM" id="MobiDB-lite"/>
    </source>
</evidence>
<sequence length="75" mass="7375">MRRLGLGLLLALVGLGAGGHLPAAAWGLATGLLAGGRPGPAAPRAGPGIPQSRMRGPGPVGPTAAQHLGKEAWNR</sequence>
<keyword evidence="3" id="KW-1185">Reference proteome</keyword>
<evidence type="ECO:0000313" key="2">
    <source>
        <dbReference type="EMBL" id="CAB1128275.1"/>
    </source>
</evidence>
<accession>A0A6F8ZEV2</accession>
<proteinExistence type="predicted"/>
<dbReference type="AlphaFoldDB" id="A0A6F8ZEV2"/>
<dbReference type="EMBL" id="LR778114">
    <property type="protein sequence ID" value="CAB1128275.1"/>
    <property type="molecule type" value="Genomic_DNA"/>
</dbReference>
<dbReference type="Proteomes" id="UP000503399">
    <property type="component" value="Chromosome"/>
</dbReference>
<feature type="region of interest" description="Disordered" evidence="1">
    <location>
        <begin position="38"/>
        <end position="75"/>
    </location>
</feature>
<reference evidence="2 3" key="1">
    <citation type="submission" date="2020-02" db="EMBL/GenBank/DDBJ databases">
        <authorList>
            <person name="Hogendoorn C."/>
        </authorList>
    </citation>
    <scope>NUCLEOTIDE SEQUENCE [LARGE SCALE GENOMIC DNA]</scope>
    <source>
        <strain evidence="2">R501</strain>
    </source>
</reference>
<dbReference type="KEGG" id="hfv:R50_0769"/>
<evidence type="ECO:0000313" key="3">
    <source>
        <dbReference type="Proteomes" id="UP000503399"/>
    </source>
</evidence>
<gene>
    <name evidence="2" type="ORF">R50_0769</name>
</gene>
<protein>
    <submittedName>
        <fullName evidence="2">Uncharacterized protein</fullName>
    </submittedName>
</protein>
<name>A0A6F8ZEV2_9FIRM</name>
<organism evidence="2 3">
    <name type="scientific">Candidatus Hydrogenisulfobacillus filiaventi</name>
    <dbReference type="NCBI Taxonomy" id="2707344"/>
    <lineage>
        <taxon>Bacteria</taxon>
        <taxon>Bacillati</taxon>
        <taxon>Bacillota</taxon>
        <taxon>Clostridia</taxon>
        <taxon>Eubacteriales</taxon>
        <taxon>Clostridiales Family XVII. Incertae Sedis</taxon>
        <taxon>Candidatus Hydrogenisulfobacillus</taxon>
    </lineage>
</organism>